<sequence length="433" mass="48814">MKKVYVAMSADIIHHGHLNVLEEARKLGDVIIGLHTDEVISEYFRNPLLTYSEREKVVENIKGVTQVIPQDTLDQVKNLRKLKPDYVVHGDDWKEGLQKNLRQRVIEVLKEWGGELVEVKYTEGVSISKLDDMLLSIGTTPQQRMKRLKEILGMKPLVRVMEAHNGLTGLIVEKSKVEKDGKIREFDAMWISSLCDSTAKGKPDIELVDVTSRLNTINEILEVTTKPIILDGDTGGKIEHFIYTVKTLERLGISAIIIEDKVGLKKNSLFGTDVSQTQDSIEHFCEKIKAGKRARVTNDFMIIARIESLILKAGMDDAIERAKAYVEAGADGIMIHSKEKDGSEILEFCNRFKKLEKRVPLIVVPTSYNHITETELMEYGVNVVIHANHLIRSAYPAMKKTAESILLNERSKEASEEFCMPIKEILTLIPGGK</sequence>
<proteinExistence type="predicted"/>
<evidence type="ECO:0000313" key="7">
    <source>
        <dbReference type="Proteomes" id="UP000184526"/>
    </source>
</evidence>
<dbReference type="InterPro" id="IPR004821">
    <property type="entry name" value="Cyt_trans-like"/>
</dbReference>
<dbReference type="STRING" id="1121306.SAMN02745196_01863"/>
<name>A0A1M5WV57_9CLOT</name>
<dbReference type="InterPro" id="IPR040442">
    <property type="entry name" value="Pyrv_kinase-like_dom_sf"/>
</dbReference>
<organism evidence="6 7">
    <name type="scientific">Clostridium collagenovorans DSM 3089</name>
    <dbReference type="NCBI Taxonomy" id="1121306"/>
    <lineage>
        <taxon>Bacteria</taxon>
        <taxon>Bacillati</taxon>
        <taxon>Bacillota</taxon>
        <taxon>Clostridia</taxon>
        <taxon>Eubacteriales</taxon>
        <taxon>Clostridiaceae</taxon>
        <taxon>Clostridium</taxon>
    </lineage>
</organism>
<keyword evidence="2" id="KW-0548">Nucleotidyltransferase</keyword>
<dbReference type="InterPro" id="IPR039556">
    <property type="entry name" value="ICL/PEPM"/>
</dbReference>
<evidence type="ECO:0000259" key="5">
    <source>
        <dbReference type="Pfam" id="PF01467"/>
    </source>
</evidence>
<dbReference type="InterPro" id="IPR050385">
    <property type="entry name" value="Archaeal_FAD_synthase"/>
</dbReference>
<evidence type="ECO:0000256" key="3">
    <source>
        <dbReference type="ARBA" id="ARBA00023235"/>
    </source>
</evidence>
<evidence type="ECO:0000256" key="4">
    <source>
        <dbReference type="ARBA" id="ARBA00024063"/>
    </source>
</evidence>
<protein>
    <recommendedName>
        <fullName evidence="4">phosphoenolpyruvate mutase</fullName>
        <ecNumber evidence="4">5.4.2.9</ecNumber>
    </recommendedName>
</protein>
<dbReference type="RefSeq" id="WP_072831748.1">
    <property type="nucleotide sequence ID" value="NZ_FQXP01000006.1"/>
</dbReference>
<dbReference type="EC" id="5.4.2.9" evidence="4"/>
<evidence type="ECO:0000256" key="2">
    <source>
        <dbReference type="ARBA" id="ARBA00022695"/>
    </source>
</evidence>
<dbReference type="SUPFAM" id="SSF52374">
    <property type="entry name" value="Nucleotidylyl transferase"/>
    <property type="match status" value="1"/>
</dbReference>
<feature type="domain" description="Cytidyltransferase-like" evidence="5">
    <location>
        <begin position="10"/>
        <end position="103"/>
    </location>
</feature>
<dbReference type="CDD" id="cd02170">
    <property type="entry name" value="cytidylyltransferase"/>
    <property type="match status" value="1"/>
</dbReference>
<dbReference type="InterPro" id="IPR014729">
    <property type="entry name" value="Rossmann-like_a/b/a_fold"/>
</dbReference>
<dbReference type="InterPro" id="IPR012698">
    <property type="entry name" value="PEnolPyrv_PMutase_core"/>
</dbReference>
<accession>A0A1M5WV57</accession>
<dbReference type="NCBIfam" id="TIGR00125">
    <property type="entry name" value="cyt_tran_rel"/>
    <property type="match status" value="1"/>
</dbReference>
<dbReference type="Pfam" id="PF01467">
    <property type="entry name" value="CTP_transf_like"/>
    <property type="match status" value="1"/>
</dbReference>
<dbReference type="Pfam" id="PF13714">
    <property type="entry name" value="PEP_mutase"/>
    <property type="match status" value="1"/>
</dbReference>
<dbReference type="CDD" id="cd00377">
    <property type="entry name" value="ICL_PEPM"/>
    <property type="match status" value="1"/>
</dbReference>
<keyword evidence="1" id="KW-0808">Transferase</keyword>
<keyword evidence="6" id="KW-0670">Pyruvate</keyword>
<dbReference type="Gene3D" id="3.40.50.620">
    <property type="entry name" value="HUPs"/>
    <property type="match status" value="1"/>
</dbReference>
<dbReference type="GO" id="GO:0050188">
    <property type="term" value="F:phosphoenolpyruvate mutase activity"/>
    <property type="evidence" value="ECO:0007669"/>
    <property type="project" value="UniProtKB-EC"/>
</dbReference>
<dbReference type="OrthoDB" id="9802794at2"/>
<dbReference type="Proteomes" id="UP000184526">
    <property type="component" value="Unassembled WGS sequence"/>
</dbReference>
<gene>
    <name evidence="6" type="ORF">SAMN02745196_01863</name>
</gene>
<evidence type="ECO:0000256" key="1">
    <source>
        <dbReference type="ARBA" id="ARBA00022679"/>
    </source>
</evidence>
<dbReference type="GO" id="GO:0016779">
    <property type="term" value="F:nucleotidyltransferase activity"/>
    <property type="evidence" value="ECO:0007669"/>
    <property type="project" value="UniProtKB-KW"/>
</dbReference>
<dbReference type="AlphaFoldDB" id="A0A1M5WV57"/>
<keyword evidence="3" id="KW-0413">Isomerase</keyword>
<keyword evidence="7" id="KW-1185">Reference proteome</keyword>
<dbReference type="SUPFAM" id="SSF51621">
    <property type="entry name" value="Phosphoenolpyruvate/pyruvate domain"/>
    <property type="match status" value="1"/>
</dbReference>
<dbReference type="PANTHER" id="PTHR43793">
    <property type="entry name" value="FAD SYNTHASE"/>
    <property type="match status" value="1"/>
</dbReference>
<reference evidence="6 7" key="1">
    <citation type="submission" date="2016-11" db="EMBL/GenBank/DDBJ databases">
        <authorList>
            <person name="Jaros S."/>
            <person name="Januszkiewicz K."/>
            <person name="Wedrychowicz H."/>
        </authorList>
    </citation>
    <scope>NUCLEOTIDE SEQUENCE [LARGE SCALE GENOMIC DNA]</scope>
    <source>
        <strain evidence="6 7">DSM 3089</strain>
    </source>
</reference>
<dbReference type="PANTHER" id="PTHR43793:SF1">
    <property type="entry name" value="FAD SYNTHASE"/>
    <property type="match status" value="1"/>
</dbReference>
<dbReference type="InterPro" id="IPR015813">
    <property type="entry name" value="Pyrv/PenolPyrv_kinase-like_dom"/>
</dbReference>
<dbReference type="NCBIfam" id="TIGR02320">
    <property type="entry name" value="PEP_mutase"/>
    <property type="match status" value="1"/>
</dbReference>
<dbReference type="Gene3D" id="3.20.20.60">
    <property type="entry name" value="Phosphoenolpyruvate-binding domains"/>
    <property type="match status" value="1"/>
</dbReference>
<evidence type="ECO:0000313" key="6">
    <source>
        <dbReference type="EMBL" id="SHH90883.1"/>
    </source>
</evidence>
<dbReference type="EMBL" id="FQXP01000006">
    <property type="protein sequence ID" value="SHH90883.1"/>
    <property type="molecule type" value="Genomic_DNA"/>
</dbReference>